<name>A0ABV7QWT4_9RHOB</name>
<feature type="transmembrane region" description="Helical" evidence="1">
    <location>
        <begin position="32"/>
        <end position="52"/>
    </location>
</feature>
<gene>
    <name evidence="2" type="ORF">ACFOMH_00410</name>
</gene>
<reference evidence="3" key="1">
    <citation type="journal article" date="2019" name="Int. J. Syst. Evol. Microbiol.">
        <title>The Global Catalogue of Microorganisms (GCM) 10K type strain sequencing project: providing services to taxonomists for standard genome sequencing and annotation.</title>
        <authorList>
            <consortium name="The Broad Institute Genomics Platform"/>
            <consortium name="The Broad Institute Genome Sequencing Center for Infectious Disease"/>
            <person name="Wu L."/>
            <person name="Ma J."/>
        </authorList>
    </citation>
    <scope>NUCLEOTIDE SEQUENCE [LARGE SCALE GENOMIC DNA]</scope>
    <source>
        <strain evidence="3">KCTC 42899</strain>
    </source>
</reference>
<dbReference type="InterPro" id="IPR037185">
    <property type="entry name" value="EmrE-like"/>
</dbReference>
<dbReference type="EMBL" id="JBHRXJ010000001">
    <property type="protein sequence ID" value="MFC3526614.1"/>
    <property type="molecule type" value="Genomic_DNA"/>
</dbReference>
<dbReference type="PANTHER" id="PTHR38482:SF1">
    <property type="entry name" value="DMT FAMILY PROTEIN"/>
    <property type="match status" value="1"/>
</dbReference>
<feature type="transmembrane region" description="Helical" evidence="1">
    <location>
        <begin position="7"/>
        <end position="26"/>
    </location>
</feature>
<dbReference type="Pfam" id="PF04342">
    <property type="entry name" value="DMT_6"/>
    <property type="match status" value="1"/>
</dbReference>
<sequence length="120" mass="13438">MNLPVPAVTIGLLILSNLFMTVAWYGHLKFKAAPLFVVILISWGIAFFEYVLQVPANRIGYGHFSAAQLKTIQEVISLSVFVLFSWVWLGERLTWNVALGFGFICFGAFLIFYNFGGSSH</sequence>
<comment type="caution">
    <text evidence="2">The sequence shown here is derived from an EMBL/GenBank/DDBJ whole genome shotgun (WGS) entry which is preliminary data.</text>
</comment>
<organism evidence="2 3">
    <name type="scientific">Paracoccus mangrovi</name>
    <dbReference type="NCBI Taxonomy" id="1715645"/>
    <lineage>
        <taxon>Bacteria</taxon>
        <taxon>Pseudomonadati</taxon>
        <taxon>Pseudomonadota</taxon>
        <taxon>Alphaproteobacteria</taxon>
        <taxon>Rhodobacterales</taxon>
        <taxon>Paracoccaceae</taxon>
        <taxon>Paracoccus</taxon>
    </lineage>
</organism>
<dbReference type="RefSeq" id="WP_377741896.1">
    <property type="nucleotide sequence ID" value="NZ_JBHRXJ010000001.1"/>
</dbReference>
<accession>A0ABV7QWT4</accession>
<evidence type="ECO:0000256" key="1">
    <source>
        <dbReference type="SAM" id="Phobius"/>
    </source>
</evidence>
<evidence type="ECO:0000313" key="3">
    <source>
        <dbReference type="Proteomes" id="UP001595721"/>
    </source>
</evidence>
<dbReference type="PANTHER" id="PTHR38482">
    <property type="entry name" value="DMT FAMILY PROTEIN"/>
    <property type="match status" value="1"/>
</dbReference>
<dbReference type="PIRSF" id="PIRSF021239">
    <property type="entry name" value="UCP021239"/>
    <property type="match status" value="1"/>
</dbReference>
<keyword evidence="1" id="KW-0472">Membrane</keyword>
<feature type="transmembrane region" description="Helical" evidence="1">
    <location>
        <begin position="72"/>
        <end position="89"/>
    </location>
</feature>
<keyword evidence="1" id="KW-0812">Transmembrane</keyword>
<dbReference type="Proteomes" id="UP001595721">
    <property type="component" value="Unassembled WGS sequence"/>
</dbReference>
<evidence type="ECO:0000313" key="2">
    <source>
        <dbReference type="EMBL" id="MFC3526614.1"/>
    </source>
</evidence>
<proteinExistence type="predicted"/>
<protein>
    <submittedName>
        <fullName evidence="2">DMT family protein</fullName>
    </submittedName>
</protein>
<dbReference type="SUPFAM" id="SSF103481">
    <property type="entry name" value="Multidrug resistance efflux transporter EmrE"/>
    <property type="match status" value="1"/>
</dbReference>
<dbReference type="InterPro" id="IPR007437">
    <property type="entry name" value="DUF486"/>
</dbReference>
<keyword evidence="1" id="KW-1133">Transmembrane helix</keyword>
<feature type="transmembrane region" description="Helical" evidence="1">
    <location>
        <begin position="95"/>
        <end position="115"/>
    </location>
</feature>
<keyword evidence="3" id="KW-1185">Reference proteome</keyword>